<dbReference type="RefSeq" id="XP_040655726.1">
    <property type="nucleotide sequence ID" value="XM_040800693.1"/>
</dbReference>
<dbReference type="InParanoid" id="A0A151GH15"/>
<reference evidence="2 3" key="1">
    <citation type="journal article" date="2016" name="Sci. Rep.">
        <title>Insights into Adaptations to a Near-Obligate Nematode Endoparasitic Lifestyle from the Finished Genome of Drechmeria coniospora.</title>
        <authorList>
            <person name="Zhang L."/>
            <person name="Zhou Z."/>
            <person name="Guo Q."/>
            <person name="Fokkens L."/>
            <person name="Miskei M."/>
            <person name="Pocsi I."/>
            <person name="Zhang W."/>
            <person name="Chen M."/>
            <person name="Wang L."/>
            <person name="Sun Y."/>
            <person name="Donzelli B.G."/>
            <person name="Gibson D.M."/>
            <person name="Nelson D.R."/>
            <person name="Luo J.G."/>
            <person name="Rep M."/>
            <person name="Liu H."/>
            <person name="Yang S."/>
            <person name="Wang J."/>
            <person name="Krasnoff S.B."/>
            <person name="Xu Y."/>
            <person name="Molnar I."/>
            <person name="Lin M."/>
        </authorList>
    </citation>
    <scope>NUCLEOTIDE SEQUENCE [LARGE SCALE GENOMIC DNA]</scope>
    <source>
        <strain evidence="2 3">ARSEF 6962</strain>
    </source>
</reference>
<keyword evidence="3" id="KW-1185">Reference proteome</keyword>
<dbReference type="AlphaFoldDB" id="A0A151GH15"/>
<comment type="caution">
    <text evidence="2">The sequence shown here is derived from an EMBL/GenBank/DDBJ whole genome shotgun (WGS) entry which is preliminary data.</text>
</comment>
<accession>A0A151GH15</accession>
<name>A0A151GH15_DRECN</name>
<gene>
    <name evidence="2" type="ORF">DCS_03374</name>
</gene>
<protein>
    <submittedName>
        <fullName evidence="2">Uncharacterized protein</fullName>
    </submittedName>
</protein>
<sequence length="182" mass="19331">MPSTKLGSPFRSSPEPLPFPSSTWASSAGEENESDRHSSVVPNHLGPMAAFSAATGRDAPPSFETLPQASRPPPPPAALTHPRPSTCAVRAILHASTPFPGTGTTRGDRNDRMQTRACPRPKGPRPDPSRPSSRRRRRAAAISDQSCRRVEPPTAIGRRRGLPACLSTMAPSSNAALLVVCE</sequence>
<evidence type="ECO:0000256" key="1">
    <source>
        <dbReference type="SAM" id="MobiDB-lite"/>
    </source>
</evidence>
<dbReference type="Proteomes" id="UP000076580">
    <property type="component" value="Chromosome 02"/>
</dbReference>
<evidence type="ECO:0000313" key="2">
    <source>
        <dbReference type="EMBL" id="KYK56374.1"/>
    </source>
</evidence>
<organism evidence="2 3">
    <name type="scientific">Drechmeria coniospora</name>
    <name type="common">Nematophagous fungus</name>
    <name type="synonym">Meria coniospora</name>
    <dbReference type="NCBI Taxonomy" id="98403"/>
    <lineage>
        <taxon>Eukaryota</taxon>
        <taxon>Fungi</taxon>
        <taxon>Dikarya</taxon>
        <taxon>Ascomycota</taxon>
        <taxon>Pezizomycotina</taxon>
        <taxon>Sordariomycetes</taxon>
        <taxon>Hypocreomycetidae</taxon>
        <taxon>Hypocreales</taxon>
        <taxon>Ophiocordycipitaceae</taxon>
        <taxon>Drechmeria</taxon>
    </lineage>
</organism>
<evidence type="ECO:0000313" key="3">
    <source>
        <dbReference type="Proteomes" id="UP000076580"/>
    </source>
</evidence>
<feature type="region of interest" description="Disordered" evidence="1">
    <location>
        <begin position="1"/>
        <end position="155"/>
    </location>
</feature>
<dbReference type="GeneID" id="63716017"/>
<dbReference type="EMBL" id="LAYC01000002">
    <property type="protein sequence ID" value="KYK56374.1"/>
    <property type="molecule type" value="Genomic_DNA"/>
</dbReference>
<proteinExistence type="predicted"/>